<name>A0A9R1VJR6_LACSA</name>
<dbReference type="PANTHER" id="PTHR48449">
    <property type="entry name" value="DUF1985 DOMAIN-CONTAINING PROTEIN"/>
    <property type="match status" value="1"/>
</dbReference>
<evidence type="ECO:0000313" key="3">
    <source>
        <dbReference type="Proteomes" id="UP000235145"/>
    </source>
</evidence>
<dbReference type="Proteomes" id="UP000235145">
    <property type="component" value="Unassembled WGS sequence"/>
</dbReference>
<evidence type="ECO:0000313" key="2">
    <source>
        <dbReference type="EMBL" id="KAJ0205943.1"/>
    </source>
</evidence>
<keyword evidence="3" id="KW-1185">Reference proteome</keyword>
<dbReference type="EMBL" id="NBSK02000005">
    <property type="protein sequence ID" value="KAJ0205943.1"/>
    <property type="molecule type" value="Genomic_DNA"/>
</dbReference>
<sequence length="321" mass="37423">MSQFWEDPFRGDVHHSAEDPPQNNHNDLNQKEDLTLKGMVGTIIKDNFPRLTQSQRVLFEASPFGKFLGMHIPHGGPLLVHFMMLHEVMSQQMFETGRFLFEIERMQLDFGENEYILICGLKVGPYVDLLHDEKGRSNSNLRARLFPDISDALLWLKDLEYYIMSLNYLSLQDEDAVIRDVKTGILTTVYKLADDIDDWNRLFKQANPESKKVHKYTVASFMLLFKTFLEATQFYIRMPTELPHMRSWRSMVGCQVHQENYTICLQIKRNIMVKRGIDPWGNGFNVKLIIHPKLNITIMKHDMPRFLICSMEVGDAHNTPS</sequence>
<comment type="caution">
    <text evidence="2">The sequence shown here is derived from an EMBL/GenBank/DDBJ whole genome shotgun (WGS) entry which is preliminary data.</text>
</comment>
<evidence type="ECO:0000256" key="1">
    <source>
        <dbReference type="SAM" id="MobiDB-lite"/>
    </source>
</evidence>
<gene>
    <name evidence="2" type="ORF">LSAT_V11C500294100</name>
</gene>
<accession>A0A9R1VJR6</accession>
<dbReference type="PANTHER" id="PTHR48449:SF1">
    <property type="entry name" value="DUF1985 DOMAIN-CONTAINING PROTEIN"/>
    <property type="match status" value="1"/>
</dbReference>
<organism evidence="2 3">
    <name type="scientific">Lactuca sativa</name>
    <name type="common">Garden lettuce</name>
    <dbReference type="NCBI Taxonomy" id="4236"/>
    <lineage>
        <taxon>Eukaryota</taxon>
        <taxon>Viridiplantae</taxon>
        <taxon>Streptophyta</taxon>
        <taxon>Embryophyta</taxon>
        <taxon>Tracheophyta</taxon>
        <taxon>Spermatophyta</taxon>
        <taxon>Magnoliopsida</taxon>
        <taxon>eudicotyledons</taxon>
        <taxon>Gunneridae</taxon>
        <taxon>Pentapetalae</taxon>
        <taxon>asterids</taxon>
        <taxon>campanulids</taxon>
        <taxon>Asterales</taxon>
        <taxon>Asteraceae</taxon>
        <taxon>Cichorioideae</taxon>
        <taxon>Cichorieae</taxon>
        <taxon>Lactucinae</taxon>
        <taxon>Lactuca</taxon>
    </lineage>
</organism>
<feature type="region of interest" description="Disordered" evidence="1">
    <location>
        <begin position="1"/>
        <end position="29"/>
    </location>
</feature>
<dbReference type="AlphaFoldDB" id="A0A9R1VJR6"/>
<proteinExistence type="predicted"/>
<protein>
    <submittedName>
        <fullName evidence="2">Uncharacterized protein</fullName>
    </submittedName>
</protein>
<feature type="compositionally biased region" description="Basic and acidic residues" evidence="1">
    <location>
        <begin position="7"/>
        <end position="18"/>
    </location>
</feature>
<reference evidence="2 3" key="1">
    <citation type="journal article" date="2017" name="Nat. Commun.">
        <title>Genome assembly with in vitro proximity ligation data and whole-genome triplication in lettuce.</title>
        <authorList>
            <person name="Reyes-Chin-Wo S."/>
            <person name="Wang Z."/>
            <person name="Yang X."/>
            <person name="Kozik A."/>
            <person name="Arikit S."/>
            <person name="Song C."/>
            <person name="Xia L."/>
            <person name="Froenicke L."/>
            <person name="Lavelle D.O."/>
            <person name="Truco M.J."/>
            <person name="Xia R."/>
            <person name="Zhu S."/>
            <person name="Xu C."/>
            <person name="Xu H."/>
            <person name="Xu X."/>
            <person name="Cox K."/>
            <person name="Korf I."/>
            <person name="Meyers B.C."/>
            <person name="Michelmore R.W."/>
        </authorList>
    </citation>
    <scope>NUCLEOTIDE SEQUENCE [LARGE SCALE GENOMIC DNA]</scope>
    <source>
        <strain evidence="3">cv. Salinas</strain>
        <tissue evidence="2">Seedlings</tissue>
    </source>
</reference>